<keyword evidence="1" id="KW-0732">Signal</keyword>
<comment type="caution">
    <text evidence="2">The sequence shown here is derived from an EMBL/GenBank/DDBJ whole genome shotgun (WGS) entry which is preliminary data.</text>
</comment>
<protein>
    <recommendedName>
        <fullName evidence="4">T9SS type A sorting domain-containing protein</fullName>
    </recommendedName>
</protein>
<accession>A0A9X1TAW6</accession>
<dbReference type="EMBL" id="JAJTTA010000002">
    <property type="protein sequence ID" value="MCF0041389.1"/>
    <property type="molecule type" value="Genomic_DNA"/>
</dbReference>
<organism evidence="2 3">
    <name type="scientific">Dyadobacter fanqingshengii</name>
    <dbReference type="NCBI Taxonomy" id="2906443"/>
    <lineage>
        <taxon>Bacteria</taxon>
        <taxon>Pseudomonadati</taxon>
        <taxon>Bacteroidota</taxon>
        <taxon>Cytophagia</taxon>
        <taxon>Cytophagales</taxon>
        <taxon>Spirosomataceae</taxon>
        <taxon>Dyadobacter</taxon>
    </lineage>
</organism>
<reference evidence="2" key="1">
    <citation type="submission" date="2021-12" db="EMBL/GenBank/DDBJ databases">
        <title>Novel species in genus Dyadobacter.</title>
        <authorList>
            <person name="Ma C."/>
        </authorList>
    </citation>
    <scope>NUCLEOTIDE SEQUENCE</scope>
    <source>
        <strain evidence="2">CY399</strain>
    </source>
</reference>
<proteinExistence type="predicted"/>
<evidence type="ECO:0000313" key="3">
    <source>
        <dbReference type="Proteomes" id="UP001139700"/>
    </source>
</evidence>
<dbReference type="AlphaFoldDB" id="A0A9X1TAW6"/>
<name>A0A9X1TAW6_9BACT</name>
<keyword evidence="3" id="KW-1185">Reference proteome</keyword>
<sequence>MKTILKVFACYFFLQSAAHAKTSDDVDNKSAKSFESVIYPLKDGRLRINITNARLERMVVIMKNEEGVVIQKNFIDKKCEKAGITYDVSNLERGKYKIYIRNKKDAEIKDFNIEEVKAQHRFITMNVVD</sequence>
<dbReference type="RefSeq" id="WP_234614083.1">
    <property type="nucleotide sequence ID" value="NZ_CP098806.1"/>
</dbReference>
<evidence type="ECO:0000313" key="2">
    <source>
        <dbReference type="EMBL" id="MCF0041389.1"/>
    </source>
</evidence>
<evidence type="ECO:0008006" key="4">
    <source>
        <dbReference type="Google" id="ProtNLM"/>
    </source>
</evidence>
<evidence type="ECO:0000256" key="1">
    <source>
        <dbReference type="SAM" id="SignalP"/>
    </source>
</evidence>
<feature type="chain" id="PRO_5040861475" description="T9SS type A sorting domain-containing protein" evidence="1">
    <location>
        <begin position="21"/>
        <end position="129"/>
    </location>
</feature>
<feature type="signal peptide" evidence="1">
    <location>
        <begin position="1"/>
        <end position="20"/>
    </location>
</feature>
<gene>
    <name evidence="2" type="ORF">LXM24_14895</name>
</gene>
<dbReference type="Proteomes" id="UP001139700">
    <property type="component" value="Unassembled WGS sequence"/>
</dbReference>